<organism evidence="1 2">
    <name type="scientific">Streptomyces bottropensis ATCC 25435</name>
    <dbReference type="NCBI Taxonomy" id="1054862"/>
    <lineage>
        <taxon>Bacteria</taxon>
        <taxon>Bacillati</taxon>
        <taxon>Actinomycetota</taxon>
        <taxon>Actinomycetes</taxon>
        <taxon>Kitasatosporales</taxon>
        <taxon>Streptomycetaceae</taxon>
        <taxon>Streptomyces</taxon>
    </lineage>
</organism>
<dbReference type="Proteomes" id="UP000030760">
    <property type="component" value="Unassembled WGS sequence"/>
</dbReference>
<gene>
    <name evidence="1" type="ORF">SBD_4585</name>
</gene>
<proteinExistence type="predicted"/>
<sequence>MPYRKRQSTKSDPTAIDIVDDDFAAITKVRPGLSAVRGQPSAV</sequence>
<evidence type="ECO:0000313" key="2">
    <source>
        <dbReference type="Proteomes" id="UP000030760"/>
    </source>
</evidence>
<accession>M3DE85</accession>
<reference evidence="2" key="1">
    <citation type="journal article" date="2013" name="Genome Announc.">
        <title>Draft Genome Sequence of Streptomyces bottropensis ATCC 25435, a Bottromycin-Producing Actinomycete.</title>
        <authorList>
            <person name="Zhang H."/>
            <person name="Zhou W."/>
            <person name="Zhuang Y."/>
            <person name="Liang X."/>
            <person name="Liu T."/>
        </authorList>
    </citation>
    <scope>NUCLEOTIDE SEQUENCE [LARGE SCALE GENOMIC DNA]</scope>
    <source>
        <strain evidence="2">ATCC 25435</strain>
    </source>
</reference>
<name>M3DE85_9ACTN</name>
<evidence type="ECO:0000313" key="1">
    <source>
        <dbReference type="EMBL" id="EMF54917.1"/>
    </source>
</evidence>
<dbReference type="AlphaFoldDB" id="M3DE85"/>
<protein>
    <submittedName>
        <fullName evidence="1">Uncharacterized protein</fullName>
    </submittedName>
</protein>
<dbReference type="EMBL" id="KB405078">
    <property type="protein sequence ID" value="EMF54917.1"/>
    <property type="molecule type" value="Genomic_DNA"/>
</dbReference>